<organism evidence="2 3">
    <name type="scientific">Alkalimonas collagenimarina</name>
    <dbReference type="NCBI Taxonomy" id="400390"/>
    <lineage>
        <taxon>Bacteria</taxon>
        <taxon>Pseudomonadati</taxon>
        <taxon>Pseudomonadota</taxon>
        <taxon>Gammaproteobacteria</taxon>
        <taxon>Alkalimonas</taxon>
    </lineage>
</organism>
<reference evidence="2 3" key="1">
    <citation type="submission" date="2023-08" db="EMBL/GenBank/DDBJ databases">
        <authorList>
            <person name="Joshi A."/>
            <person name="Thite S."/>
        </authorList>
    </citation>
    <scope>NUCLEOTIDE SEQUENCE [LARGE SCALE GENOMIC DNA]</scope>
    <source>
        <strain evidence="2 3">AC40</strain>
    </source>
</reference>
<accession>A0ABT9H2Q8</accession>
<dbReference type="Proteomes" id="UP001231616">
    <property type="component" value="Unassembled WGS sequence"/>
</dbReference>
<evidence type="ECO:0000313" key="3">
    <source>
        <dbReference type="Proteomes" id="UP001231616"/>
    </source>
</evidence>
<protein>
    <submittedName>
        <fullName evidence="2">Uncharacterized protein</fullName>
    </submittedName>
</protein>
<proteinExistence type="predicted"/>
<sequence>MNKDEVEAHLVFNKIQKKQALSEEFERLRPNWKGSVIRFASMFLGMAFLIWMYPEIMQQPILYVFLILIFGLSSELHAESKRINKRIDVLHKLLKDDA</sequence>
<evidence type="ECO:0000313" key="2">
    <source>
        <dbReference type="EMBL" id="MDP4537596.1"/>
    </source>
</evidence>
<name>A0ABT9H2Q8_9GAMM</name>
<dbReference type="RefSeq" id="WP_305894847.1">
    <property type="nucleotide sequence ID" value="NZ_JAUZVZ010000028.1"/>
</dbReference>
<keyword evidence="1" id="KW-1133">Transmembrane helix</keyword>
<feature type="transmembrane region" description="Helical" evidence="1">
    <location>
        <begin position="60"/>
        <end position="78"/>
    </location>
</feature>
<feature type="transmembrane region" description="Helical" evidence="1">
    <location>
        <begin position="36"/>
        <end position="54"/>
    </location>
</feature>
<evidence type="ECO:0000256" key="1">
    <source>
        <dbReference type="SAM" id="Phobius"/>
    </source>
</evidence>
<keyword evidence="1" id="KW-0812">Transmembrane</keyword>
<dbReference type="EMBL" id="JAUZVZ010000028">
    <property type="protein sequence ID" value="MDP4537596.1"/>
    <property type="molecule type" value="Genomic_DNA"/>
</dbReference>
<gene>
    <name evidence="2" type="ORF">Q3O60_15525</name>
</gene>
<keyword evidence="1" id="KW-0472">Membrane</keyword>
<keyword evidence="3" id="KW-1185">Reference proteome</keyword>
<comment type="caution">
    <text evidence="2">The sequence shown here is derived from an EMBL/GenBank/DDBJ whole genome shotgun (WGS) entry which is preliminary data.</text>
</comment>